<gene>
    <name evidence="1" type="ORF">S01H4_60730</name>
</gene>
<reference evidence="1" key="1">
    <citation type="journal article" date="2014" name="Front. Microbiol.">
        <title>High frequency of phylogenetically diverse reductive dehalogenase-homologous genes in deep subseafloor sedimentary metagenomes.</title>
        <authorList>
            <person name="Kawai M."/>
            <person name="Futagami T."/>
            <person name="Toyoda A."/>
            <person name="Takaki Y."/>
            <person name="Nishi S."/>
            <person name="Hori S."/>
            <person name="Arai W."/>
            <person name="Tsubouchi T."/>
            <person name="Morono Y."/>
            <person name="Uchiyama I."/>
            <person name="Ito T."/>
            <person name="Fujiyama A."/>
            <person name="Inagaki F."/>
            <person name="Takami H."/>
        </authorList>
    </citation>
    <scope>NUCLEOTIDE SEQUENCE</scope>
    <source>
        <strain evidence="1">Expedition CK06-06</strain>
    </source>
</reference>
<comment type="caution">
    <text evidence="1">The sequence shown here is derived from an EMBL/GenBank/DDBJ whole genome shotgun (WGS) entry which is preliminary data.</text>
</comment>
<proteinExistence type="predicted"/>
<name>X1CEE0_9ZZZZ</name>
<feature type="non-terminal residue" evidence="1">
    <location>
        <position position="102"/>
    </location>
</feature>
<accession>X1CEE0</accession>
<evidence type="ECO:0000313" key="1">
    <source>
        <dbReference type="EMBL" id="GAH05992.1"/>
    </source>
</evidence>
<sequence length="102" mass="11095">MNVAGNNFLYSANLIFDGTVITTAGGNSTEWNTAYDHSQIAGGNSVHVSDTENTQWDAAYTHSQSNSQAHLDYMLNKGDNVSGTYNFDDNTLVIDHPTHRVG</sequence>
<protein>
    <submittedName>
        <fullName evidence="1">Uncharacterized protein</fullName>
    </submittedName>
</protein>
<dbReference type="EMBL" id="BART01035875">
    <property type="protein sequence ID" value="GAH05992.1"/>
    <property type="molecule type" value="Genomic_DNA"/>
</dbReference>
<organism evidence="1">
    <name type="scientific">marine sediment metagenome</name>
    <dbReference type="NCBI Taxonomy" id="412755"/>
    <lineage>
        <taxon>unclassified sequences</taxon>
        <taxon>metagenomes</taxon>
        <taxon>ecological metagenomes</taxon>
    </lineage>
</organism>
<dbReference type="AlphaFoldDB" id="X1CEE0"/>